<accession>A0A238W677</accession>
<dbReference type="InterPro" id="IPR047789">
    <property type="entry name" value="CU044_5270-like"/>
</dbReference>
<gene>
    <name evidence="2" type="ORF">SAMN06265355_102746</name>
</gene>
<dbReference type="RefSeq" id="WP_089310927.1">
    <property type="nucleotide sequence ID" value="NZ_FZNP01000002.1"/>
</dbReference>
<sequence length="306" mass="32469">MDELKLVERLRSEVPLDIDVTGAENRWRRRAYGGPVRRRRPLLLSGVAAAACAGVVATVLVGHQEPGRRADVAAVLDRAADHAAGDPVPRADQVVYQESVTRRRVGGAGRWYEVRTRTWEPAGGAGSGLVIEKNSIRPRPGEELPPDGESVVGPCPASPPIERPYLGALPTDTGALLDLLADQGEGDRGDRQWAAASDLIDRPAPPRVRAALYRAIAEIPGVRLRDDGVDAAGRHGVAVTRTQDGVRDELVFDRASHRFLGTRDVIAGKGNPFGPPGTTTQSSALLDTAIVDRAPIPGPDATPSGC</sequence>
<evidence type="ECO:0000313" key="3">
    <source>
        <dbReference type="Proteomes" id="UP000198420"/>
    </source>
</evidence>
<keyword evidence="3" id="KW-1185">Reference proteome</keyword>
<keyword evidence="1" id="KW-0812">Transmembrane</keyword>
<evidence type="ECO:0008006" key="4">
    <source>
        <dbReference type="Google" id="ProtNLM"/>
    </source>
</evidence>
<dbReference type="Proteomes" id="UP000198420">
    <property type="component" value="Unassembled WGS sequence"/>
</dbReference>
<protein>
    <recommendedName>
        <fullName evidence="4">CU044_5270 family protein</fullName>
    </recommendedName>
</protein>
<keyword evidence="1" id="KW-0472">Membrane</keyword>
<keyword evidence="1" id="KW-1133">Transmembrane helix</keyword>
<evidence type="ECO:0000256" key="1">
    <source>
        <dbReference type="SAM" id="Phobius"/>
    </source>
</evidence>
<organism evidence="2 3">
    <name type="scientific">Actinomadura mexicana</name>
    <dbReference type="NCBI Taxonomy" id="134959"/>
    <lineage>
        <taxon>Bacteria</taxon>
        <taxon>Bacillati</taxon>
        <taxon>Actinomycetota</taxon>
        <taxon>Actinomycetes</taxon>
        <taxon>Streptosporangiales</taxon>
        <taxon>Thermomonosporaceae</taxon>
        <taxon>Actinomadura</taxon>
    </lineage>
</organism>
<dbReference type="OrthoDB" id="3387554at2"/>
<dbReference type="EMBL" id="FZNP01000002">
    <property type="protein sequence ID" value="SNR41931.1"/>
    <property type="molecule type" value="Genomic_DNA"/>
</dbReference>
<reference evidence="3" key="1">
    <citation type="submission" date="2017-06" db="EMBL/GenBank/DDBJ databases">
        <authorList>
            <person name="Varghese N."/>
            <person name="Submissions S."/>
        </authorList>
    </citation>
    <scope>NUCLEOTIDE SEQUENCE [LARGE SCALE GENOMIC DNA]</scope>
    <source>
        <strain evidence="3">DSM 44485</strain>
    </source>
</reference>
<name>A0A238W677_9ACTN</name>
<feature type="transmembrane region" description="Helical" evidence="1">
    <location>
        <begin position="42"/>
        <end position="62"/>
    </location>
</feature>
<dbReference type="NCBIfam" id="NF038083">
    <property type="entry name" value="CU044_5270_fam"/>
    <property type="match status" value="1"/>
</dbReference>
<evidence type="ECO:0000313" key="2">
    <source>
        <dbReference type="EMBL" id="SNR41931.1"/>
    </source>
</evidence>
<proteinExistence type="predicted"/>
<dbReference type="AlphaFoldDB" id="A0A238W677"/>